<accession>A0A6H1UCK2</accession>
<dbReference type="EMBL" id="CP051180">
    <property type="protein sequence ID" value="QIZ76791.1"/>
    <property type="molecule type" value="Genomic_DNA"/>
</dbReference>
<keyword evidence="3" id="KW-0282">Flagellum</keyword>
<sequence length="217" mass="24068">MVAPSASAASAESWLKQQFDQQLLDWKTQQQGVWGETRLQFGRRTAPLPSCSGSLRLAKPLTGTPLGTHRVNLSCDQPLWERRVRVTYQAKVQVWMTQHELPRNQIISATDIQPKQQWVDDRSDRLVLDKQQIIGHRATRRIAANSAIKAMVIADAWMVSKGQEVVISAKQGGFTATTKGVALSSANQGQVIKVKNSRSGKVISAYVIDFGVVETKF</sequence>
<name>A0A6H1UCK2_9GAMM</name>
<evidence type="ECO:0000256" key="1">
    <source>
        <dbReference type="RuleBase" id="RU362063"/>
    </source>
</evidence>
<dbReference type="GO" id="GO:0044780">
    <property type="term" value="P:bacterial-type flagellum assembly"/>
    <property type="evidence" value="ECO:0007669"/>
    <property type="project" value="InterPro"/>
</dbReference>
<evidence type="ECO:0000313" key="3">
    <source>
        <dbReference type="EMBL" id="QIZ76791.1"/>
    </source>
</evidence>
<evidence type="ECO:0000313" key="4">
    <source>
        <dbReference type="Proteomes" id="UP000501602"/>
    </source>
</evidence>
<reference evidence="3 4" key="1">
    <citation type="submission" date="2020-04" db="EMBL/GenBank/DDBJ databases">
        <title>Ferrimonas sp. S7 isolated from sea water.</title>
        <authorList>
            <person name="Bae S.S."/>
            <person name="Baek K."/>
        </authorList>
    </citation>
    <scope>NUCLEOTIDE SEQUENCE [LARGE SCALE GENOMIC DNA]</scope>
    <source>
        <strain evidence="3 4">S7</strain>
    </source>
</reference>
<dbReference type="GO" id="GO:0042597">
    <property type="term" value="C:periplasmic space"/>
    <property type="evidence" value="ECO:0007669"/>
    <property type="project" value="UniProtKB-SubCell"/>
</dbReference>
<dbReference type="AlphaFoldDB" id="A0A6H1UCK2"/>
<dbReference type="KEGG" id="fes:HER31_07825"/>
<keyword evidence="1" id="KW-0574">Periplasm</keyword>
<keyword evidence="3" id="KW-0969">Cilium</keyword>
<keyword evidence="4" id="KW-1185">Reference proteome</keyword>
<dbReference type="RefSeq" id="WP_168660052.1">
    <property type="nucleotide sequence ID" value="NZ_CP051180.1"/>
</dbReference>
<dbReference type="CDD" id="cd11614">
    <property type="entry name" value="SAF_CpaB_FlgA_like"/>
    <property type="match status" value="1"/>
</dbReference>
<dbReference type="NCBIfam" id="TIGR03170">
    <property type="entry name" value="flgA_cterm"/>
    <property type="match status" value="1"/>
</dbReference>
<comment type="similarity">
    <text evidence="1">Belongs to the FlgA family.</text>
</comment>
<comment type="function">
    <text evidence="1">Involved in the assembly process of the P-ring formation. It may associate with FlgF on the rod constituting a structure essential for the P-ring assembly or may act as a modulator protein for the P-ring assembly.</text>
</comment>
<dbReference type="InterPro" id="IPR039246">
    <property type="entry name" value="Flagellar_FlgA"/>
</dbReference>
<dbReference type="Gene3D" id="3.90.1210.10">
    <property type="entry name" value="Antifreeze-like/N-acetylneuraminic acid synthase C-terminal domain"/>
    <property type="match status" value="1"/>
</dbReference>
<proteinExistence type="inferred from homology"/>
<dbReference type="Proteomes" id="UP000501602">
    <property type="component" value="Chromosome"/>
</dbReference>
<dbReference type="Pfam" id="PF13144">
    <property type="entry name" value="ChapFlgA"/>
    <property type="match status" value="1"/>
</dbReference>
<dbReference type="Gene3D" id="2.30.30.760">
    <property type="match status" value="1"/>
</dbReference>
<protein>
    <recommendedName>
        <fullName evidence="1">Flagella basal body P-ring formation protein FlgA</fullName>
    </recommendedName>
</protein>
<comment type="subcellular location">
    <subcellularLocation>
        <location evidence="1">Periplasm</location>
    </subcellularLocation>
</comment>
<evidence type="ECO:0000259" key="2">
    <source>
        <dbReference type="Pfam" id="PF13144"/>
    </source>
</evidence>
<dbReference type="InterPro" id="IPR017585">
    <property type="entry name" value="SAF_FlgA"/>
</dbReference>
<keyword evidence="3" id="KW-0966">Cell projection</keyword>
<feature type="domain" description="Flagella basal body P-ring formation protein FlgA SAF" evidence="2">
    <location>
        <begin position="93"/>
        <end position="214"/>
    </location>
</feature>
<keyword evidence="1" id="KW-1005">Bacterial flagellum biogenesis</keyword>
<organism evidence="3 4">
    <name type="scientific">Ferrimonas lipolytica</name>
    <dbReference type="NCBI Taxonomy" id="2724191"/>
    <lineage>
        <taxon>Bacteria</taxon>
        <taxon>Pseudomonadati</taxon>
        <taxon>Pseudomonadota</taxon>
        <taxon>Gammaproteobacteria</taxon>
        <taxon>Alteromonadales</taxon>
        <taxon>Ferrimonadaceae</taxon>
        <taxon>Ferrimonas</taxon>
    </lineage>
</organism>
<dbReference type="PANTHER" id="PTHR36307">
    <property type="entry name" value="FLAGELLA BASAL BODY P-RING FORMATION PROTEIN FLGA"/>
    <property type="match status" value="1"/>
</dbReference>
<gene>
    <name evidence="3" type="primary">flgA</name>
    <name evidence="3" type="ORF">HER31_07825</name>
</gene>
<dbReference type="PANTHER" id="PTHR36307:SF1">
    <property type="entry name" value="FLAGELLA BASAL BODY P-RING FORMATION PROTEIN FLGA"/>
    <property type="match status" value="1"/>
</dbReference>